<evidence type="ECO:0000313" key="2">
    <source>
        <dbReference type="Proteomes" id="UP001628156"/>
    </source>
</evidence>
<dbReference type="Proteomes" id="UP001628156">
    <property type="component" value="Unassembled WGS sequence"/>
</dbReference>
<reference evidence="1 2" key="1">
    <citation type="journal article" date="2019" name="PLoS Negl. Trop. Dis.">
        <title>Whole genome sequencing of Entamoeba nuttalli reveals mammalian host-related molecular signatures and a novel octapeptide-repeat surface protein.</title>
        <authorList>
            <person name="Tanaka M."/>
            <person name="Makiuchi T."/>
            <person name="Komiyama T."/>
            <person name="Shiina T."/>
            <person name="Osaki K."/>
            <person name="Tachibana H."/>
        </authorList>
    </citation>
    <scope>NUCLEOTIDE SEQUENCE [LARGE SCALE GENOMIC DNA]</scope>
    <source>
        <strain evidence="1 2">P19-061405</strain>
    </source>
</reference>
<sequence>MISDWTFSYRIGSDENTYQYMSCVPGILRNKILLVPNNNKQNQTLFEMIEPDVLSQTCCISVSSILGVPCIGKNMRLTYERTYPFKLTITEKEKGCTRWQLKNGILYAYLQEEKGIYPKKDEEPFGQVGLICIKNQNYFCINTPLLFSKMNLSKEITLTSQLFGKDYFYLCLLNEIPNKDVIPGTPFFRVILHCKKQRRSVISVQRNENCEPIIRLLGTYDSTAKLVHGKWYLGIYENSIVWGDESDSIVIKQDKYGKLNVLENGKCIGYVELGEKRDDESYYLVCERKENIQFVALTAIMIITDEKRDGFIFTDGCWLDNEQRYNISKAQETEEEFFNSEDIDQIDEELDKEICITEDTSFSKDDGEIKLPTEEEIV</sequence>
<keyword evidence="2" id="KW-1185">Reference proteome</keyword>
<comment type="caution">
    <text evidence="1">The sequence shown here is derived from an EMBL/GenBank/DDBJ whole genome shotgun (WGS) entry which is preliminary data.</text>
</comment>
<organism evidence="1 2">
    <name type="scientific">Entamoeba nuttalli</name>
    <dbReference type="NCBI Taxonomy" id="412467"/>
    <lineage>
        <taxon>Eukaryota</taxon>
        <taxon>Amoebozoa</taxon>
        <taxon>Evosea</taxon>
        <taxon>Archamoebae</taxon>
        <taxon>Mastigamoebida</taxon>
        <taxon>Entamoebidae</taxon>
        <taxon>Entamoeba</taxon>
    </lineage>
</organism>
<dbReference type="EMBL" id="BAAFRS010000060">
    <property type="protein sequence ID" value="GAB1220839.1"/>
    <property type="molecule type" value="Genomic_DNA"/>
</dbReference>
<evidence type="ECO:0000313" key="1">
    <source>
        <dbReference type="EMBL" id="GAB1220839.1"/>
    </source>
</evidence>
<accession>A0ABQ0DD93</accession>
<protein>
    <submittedName>
        <fullName evidence="1">Uncharacterized protein</fullName>
    </submittedName>
</protein>
<name>A0ABQ0DD93_9EUKA</name>
<proteinExistence type="predicted"/>
<gene>
    <name evidence="1" type="ORF">ENUP19_0060G0015</name>
</gene>